<dbReference type="Pfam" id="PF02616">
    <property type="entry name" value="SMC_ScpA"/>
    <property type="match status" value="1"/>
</dbReference>
<dbReference type="Gene3D" id="6.10.250.2410">
    <property type="match status" value="1"/>
</dbReference>
<comment type="subunit">
    <text evidence="3">Component of a cohesin-like complex composed of ScpA, ScpB and the Smc homodimer, in which ScpA and ScpB bind to the head domain of Smc. The presence of the three proteins is required for the association of the complex with DNA.</text>
</comment>
<dbReference type="GO" id="GO:0051301">
    <property type="term" value="P:cell division"/>
    <property type="evidence" value="ECO:0007669"/>
    <property type="project" value="UniProtKB-KW"/>
</dbReference>
<keyword evidence="3" id="KW-0963">Cytoplasm</keyword>
<reference evidence="4 5" key="1">
    <citation type="journal article" date="2014" name="Antonie Van Leeuwenhoek">
        <title>Fictibacillus enclensis sp. nov., isolated from marine sediment.</title>
        <authorList>
            <person name="Dastager S.G."/>
            <person name="Mawlankar R."/>
            <person name="Srinivasan K."/>
            <person name="Tang S.K."/>
            <person name="Lee J.C."/>
            <person name="Ramana V.V."/>
            <person name="Shouche Y.S."/>
        </authorList>
    </citation>
    <scope>NUCLEOTIDE SEQUENCE [LARGE SCALE GENOMIC DNA]</scope>
    <source>
        <strain evidence="4 5">NIO-1003</strain>
    </source>
</reference>
<comment type="function">
    <text evidence="3">Participates in chromosomal partition during cell division. May act via the formation of a condensin-like complex containing Smc and ScpB that pull DNA away from mid-cell into both cell halves.</text>
</comment>
<protein>
    <recommendedName>
        <fullName evidence="2 3">Segregation and condensation protein A</fullName>
    </recommendedName>
</protein>
<evidence type="ECO:0000313" key="4">
    <source>
        <dbReference type="EMBL" id="KSU85632.1"/>
    </source>
</evidence>
<dbReference type="HAMAP" id="MF_01805">
    <property type="entry name" value="ScpA"/>
    <property type="match status" value="1"/>
</dbReference>
<dbReference type="PANTHER" id="PTHR33969:SF2">
    <property type="entry name" value="SEGREGATION AND CONDENSATION PROTEIN A"/>
    <property type="match status" value="1"/>
</dbReference>
<dbReference type="Proteomes" id="UP000054099">
    <property type="component" value="Unassembled WGS sequence"/>
</dbReference>
<keyword evidence="5" id="KW-1185">Reference proteome</keyword>
<dbReference type="NCBIfam" id="NF000995">
    <property type="entry name" value="PRK00104.1-4"/>
    <property type="match status" value="1"/>
</dbReference>
<dbReference type="GO" id="GO:0005737">
    <property type="term" value="C:cytoplasm"/>
    <property type="evidence" value="ECO:0007669"/>
    <property type="project" value="UniProtKB-SubCell"/>
</dbReference>
<keyword evidence="1 3" id="KW-0159">Chromosome partition</keyword>
<keyword evidence="3" id="KW-0132">Cell division</keyword>
<dbReference type="OrthoDB" id="9811016at2"/>
<gene>
    <name evidence="3" type="primary">scpA</name>
    <name evidence="4" type="ORF">AS030_09085</name>
</gene>
<evidence type="ECO:0000313" key="5">
    <source>
        <dbReference type="Proteomes" id="UP000054099"/>
    </source>
</evidence>
<comment type="subcellular location">
    <subcellularLocation>
        <location evidence="3">Cytoplasm</location>
    </subcellularLocation>
    <text evidence="3">Associated with two foci at the outer edges of the nucleoid region in young cells, and at four foci within both cell halves in older cells.</text>
</comment>
<organism evidence="4 5">
    <name type="scientific">Fictibacillus enclensis</name>
    <dbReference type="NCBI Taxonomy" id="1017270"/>
    <lineage>
        <taxon>Bacteria</taxon>
        <taxon>Bacillati</taxon>
        <taxon>Bacillota</taxon>
        <taxon>Bacilli</taxon>
        <taxon>Bacillales</taxon>
        <taxon>Fictibacillaceae</taxon>
        <taxon>Fictibacillus</taxon>
    </lineage>
</organism>
<comment type="similarity">
    <text evidence="3">Belongs to the ScpA family.</text>
</comment>
<dbReference type="GO" id="GO:0007059">
    <property type="term" value="P:chromosome segregation"/>
    <property type="evidence" value="ECO:0007669"/>
    <property type="project" value="UniProtKB-UniRule"/>
</dbReference>
<sequence length="250" mass="29257">MKYSVKIDAFEGPLDLLLHLIGTYEIDIYDIPVAVITEQYMNYIHTMQELKLDVASEYLVMAATLLAIKSKMLLPKQEVLDSDDQLDLDEDDDPREDLVRRLVEYRKFKQAAHDLKEKETARSMIFTREPMDLTSYENEEEALNPVANVTIYDMLAAMQKIFAKKMERVPRKTTIERQEIPIETRMQQIIQDIRTSGRKKFSELFTTSSREHLVVTFLAVLELMKTKEVECEQEDNFSEIFIYAPKENEV</sequence>
<accession>A0A0V8JG15</accession>
<dbReference type="Gene3D" id="1.10.10.580">
    <property type="entry name" value="Structural maintenance of chromosome 1. Chain E"/>
    <property type="match status" value="1"/>
</dbReference>
<name>A0A0V8JG15_9BACL</name>
<dbReference type="InterPro" id="IPR023093">
    <property type="entry name" value="ScpA-like_C"/>
</dbReference>
<dbReference type="RefSeq" id="WP_061970785.1">
    <property type="nucleotide sequence ID" value="NZ_FMAV01000001.1"/>
</dbReference>
<dbReference type="AlphaFoldDB" id="A0A0V8JG15"/>
<dbReference type="PANTHER" id="PTHR33969">
    <property type="entry name" value="SEGREGATION AND CONDENSATION PROTEIN A"/>
    <property type="match status" value="1"/>
</dbReference>
<evidence type="ECO:0000256" key="1">
    <source>
        <dbReference type="ARBA" id="ARBA00022829"/>
    </source>
</evidence>
<dbReference type="EMBL" id="LNQN01000001">
    <property type="protein sequence ID" value="KSU85632.1"/>
    <property type="molecule type" value="Genomic_DNA"/>
</dbReference>
<evidence type="ECO:0000256" key="3">
    <source>
        <dbReference type="HAMAP-Rule" id="MF_01805"/>
    </source>
</evidence>
<dbReference type="GO" id="GO:0006260">
    <property type="term" value="P:DNA replication"/>
    <property type="evidence" value="ECO:0007669"/>
    <property type="project" value="UniProtKB-UniRule"/>
</dbReference>
<proteinExistence type="inferred from homology"/>
<comment type="caution">
    <text evidence="4">The sequence shown here is derived from an EMBL/GenBank/DDBJ whole genome shotgun (WGS) entry which is preliminary data.</text>
</comment>
<evidence type="ECO:0000256" key="2">
    <source>
        <dbReference type="ARBA" id="ARBA00044777"/>
    </source>
</evidence>
<keyword evidence="3" id="KW-0131">Cell cycle</keyword>
<dbReference type="InterPro" id="IPR003768">
    <property type="entry name" value="ScpA"/>
</dbReference>